<dbReference type="Gene3D" id="3.30.1330.60">
    <property type="entry name" value="OmpA-like domain"/>
    <property type="match status" value="1"/>
</dbReference>
<dbReference type="InterPro" id="IPR006665">
    <property type="entry name" value="OmpA-like"/>
</dbReference>
<dbReference type="PANTHER" id="PTHR30329">
    <property type="entry name" value="STATOR ELEMENT OF FLAGELLAR MOTOR COMPLEX"/>
    <property type="match status" value="1"/>
</dbReference>
<evidence type="ECO:0000256" key="4">
    <source>
        <dbReference type="PROSITE-ProRule" id="PRU00473"/>
    </source>
</evidence>
<evidence type="ECO:0000256" key="3">
    <source>
        <dbReference type="ARBA" id="ARBA00023237"/>
    </source>
</evidence>
<feature type="domain" description="OmpA-like" evidence="6">
    <location>
        <begin position="98"/>
        <end position="214"/>
    </location>
</feature>
<dbReference type="CDD" id="cd07185">
    <property type="entry name" value="OmpA_C-like"/>
    <property type="match status" value="1"/>
</dbReference>
<dbReference type="InterPro" id="IPR006664">
    <property type="entry name" value="OMP_bac"/>
</dbReference>
<evidence type="ECO:0000256" key="2">
    <source>
        <dbReference type="ARBA" id="ARBA00023136"/>
    </source>
</evidence>
<dbReference type="PRINTS" id="PR01021">
    <property type="entry name" value="OMPADOMAIN"/>
</dbReference>
<keyword evidence="2 4" id="KW-0472">Membrane</keyword>
<evidence type="ECO:0000256" key="1">
    <source>
        <dbReference type="ARBA" id="ARBA00004442"/>
    </source>
</evidence>
<comment type="subcellular location">
    <subcellularLocation>
        <location evidence="1">Cell outer membrane</location>
    </subcellularLocation>
</comment>
<reference evidence="7 8" key="1">
    <citation type="journal article" date="2019" name="Nat. Microbiol.">
        <title>Mediterranean grassland soil C-N compound turnover is dependent on rainfall and depth, and is mediated by genomically divergent microorganisms.</title>
        <authorList>
            <person name="Diamond S."/>
            <person name="Andeer P.F."/>
            <person name="Li Z."/>
            <person name="Crits-Christoph A."/>
            <person name="Burstein D."/>
            <person name="Anantharaman K."/>
            <person name="Lane K.R."/>
            <person name="Thomas B.C."/>
            <person name="Pan C."/>
            <person name="Northen T.R."/>
            <person name="Banfield J.F."/>
        </authorList>
    </citation>
    <scope>NUCLEOTIDE SEQUENCE [LARGE SCALE GENOMIC DNA]</scope>
    <source>
        <strain evidence="7">WS_4</strain>
    </source>
</reference>
<proteinExistence type="predicted"/>
<dbReference type="InterPro" id="IPR039567">
    <property type="entry name" value="Gly-zipper"/>
</dbReference>
<accession>A0A538SQS0</accession>
<dbReference type="Pfam" id="PF00691">
    <property type="entry name" value="OmpA"/>
    <property type="match status" value="1"/>
</dbReference>
<evidence type="ECO:0000256" key="5">
    <source>
        <dbReference type="SAM" id="MobiDB-lite"/>
    </source>
</evidence>
<sequence length="227" mass="24045">MRSRWIDLALRGALATLMVAGVHGCSSMSKEQKGAIIGAAAGGAAGAVIGNQTGSTARGAIIGAAVGGVAGGIIGHRMDKQARELEQNIPGATVRRVGEGIAVTFASGLLFDFNSDVVRRTARTNLNELARSIDKYPDTDLMIVGHTDAVGTDSYNQDLSERRAKAGARYLESRGVRTRIDTRGRGEREPIATNDSDAGRQQNRRVEVAIFASAELREQAKRQAASR</sequence>
<dbReference type="PANTHER" id="PTHR30329:SF21">
    <property type="entry name" value="LIPOPROTEIN YIAD-RELATED"/>
    <property type="match status" value="1"/>
</dbReference>
<gene>
    <name evidence="7" type="ORF">E6K74_08690</name>
</gene>
<dbReference type="EMBL" id="VBOU01000082">
    <property type="protein sequence ID" value="TMQ53718.1"/>
    <property type="molecule type" value="Genomic_DNA"/>
</dbReference>
<evidence type="ECO:0000313" key="8">
    <source>
        <dbReference type="Proteomes" id="UP000319829"/>
    </source>
</evidence>
<dbReference type="AlphaFoldDB" id="A0A538SQS0"/>
<dbReference type="SUPFAM" id="SSF103088">
    <property type="entry name" value="OmpA-like"/>
    <property type="match status" value="1"/>
</dbReference>
<organism evidence="7 8">
    <name type="scientific">Eiseniibacteriota bacterium</name>
    <dbReference type="NCBI Taxonomy" id="2212470"/>
    <lineage>
        <taxon>Bacteria</taxon>
        <taxon>Candidatus Eiseniibacteriota</taxon>
    </lineage>
</organism>
<dbReference type="Pfam" id="PF13488">
    <property type="entry name" value="Gly-zipper_Omp"/>
    <property type="match status" value="1"/>
</dbReference>
<dbReference type="InterPro" id="IPR036737">
    <property type="entry name" value="OmpA-like_sf"/>
</dbReference>
<dbReference type="InterPro" id="IPR050330">
    <property type="entry name" value="Bact_OuterMem_StrucFunc"/>
</dbReference>
<name>A0A538SQS0_UNCEI</name>
<feature type="region of interest" description="Disordered" evidence="5">
    <location>
        <begin position="182"/>
        <end position="204"/>
    </location>
</feature>
<evidence type="ECO:0000313" key="7">
    <source>
        <dbReference type="EMBL" id="TMQ53718.1"/>
    </source>
</evidence>
<keyword evidence="3" id="KW-0998">Cell outer membrane</keyword>
<evidence type="ECO:0000259" key="6">
    <source>
        <dbReference type="PROSITE" id="PS51123"/>
    </source>
</evidence>
<dbReference type="Proteomes" id="UP000319829">
    <property type="component" value="Unassembled WGS sequence"/>
</dbReference>
<dbReference type="GO" id="GO:0009279">
    <property type="term" value="C:cell outer membrane"/>
    <property type="evidence" value="ECO:0007669"/>
    <property type="project" value="UniProtKB-SubCell"/>
</dbReference>
<comment type="caution">
    <text evidence="7">The sequence shown here is derived from an EMBL/GenBank/DDBJ whole genome shotgun (WGS) entry which is preliminary data.</text>
</comment>
<protein>
    <submittedName>
        <fullName evidence="7">OmpA family protein</fullName>
    </submittedName>
</protein>
<dbReference type="PROSITE" id="PS51123">
    <property type="entry name" value="OMPA_2"/>
    <property type="match status" value="1"/>
</dbReference>